<evidence type="ECO:0000256" key="1">
    <source>
        <dbReference type="ARBA" id="ARBA00022729"/>
    </source>
</evidence>
<name>A0A9D1Z2U5_9FIRM</name>
<dbReference type="PANTHER" id="PTHR43208:SF1">
    <property type="entry name" value="ABC TRANSPORTER SUBSTRATE-BINDING PROTEIN"/>
    <property type="match status" value="1"/>
</dbReference>
<dbReference type="EMBL" id="DXCX01000033">
    <property type="protein sequence ID" value="HIY72969.1"/>
    <property type="molecule type" value="Genomic_DNA"/>
</dbReference>
<dbReference type="GO" id="GO:0005886">
    <property type="term" value="C:plasma membrane"/>
    <property type="evidence" value="ECO:0007669"/>
    <property type="project" value="InterPro"/>
</dbReference>
<accession>A0A9D1Z2U5</accession>
<reference evidence="3" key="2">
    <citation type="submission" date="2021-04" db="EMBL/GenBank/DDBJ databases">
        <authorList>
            <person name="Gilroy R."/>
        </authorList>
    </citation>
    <scope>NUCLEOTIDE SEQUENCE</scope>
    <source>
        <strain evidence="3">CHK33-7979</strain>
    </source>
</reference>
<dbReference type="Pfam" id="PF02608">
    <property type="entry name" value="Bmp"/>
    <property type="match status" value="1"/>
</dbReference>
<proteinExistence type="predicted"/>
<dbReference type="Gene3D" id="3.40.50.2300">
    <property type="match status" value="2"/>
</dbReference>
<organism evidence="3 4">
    <name type="scientific">Candidatus Intestinimonas merdavium</name>
    <dbReference type="NCBI Taxonomy" id="2838622"/>
    <lineage>
        <taxon>Bacteria</taxon>
        <taxon>Bacillati</taxon>
        <taxon>Bacillota</taxon>
        <taxon>Clostridia</taxon>
        <taxon>Eubacteriales</taxon>
        <taxon>Intestinimonas</taxon>
    </lineage>
</organism>
<comment type="caution">
    <text evidence="3">The sequence shown here is derived from an EMBL/GenBank/DDBJ whole genome shotgun (WGS) entry which is preliminary data.</text>
</comment>
<dbReference type="Proteomes" id="UP000886824">
    <property type="component" value="Unassembled WGS sequence"/>
</dbReference>
<sequence length="643" mass="72481">MPNLYYYDALKRGQKEFRACTARGEYPYLPALCEVAGEDQLCHTANLGTVPIPLEFVVGTKSLGRTQSFSRSFMPLMSPDTEFAGKWQRLCQAHLEEGLWEPIKVWEYRNRFYVEEGHKRVSVLKFFDATSISAQVTRILPRRDGSRGMELYYEFADFYQCSRINFLEFSKPGSYAELQKLLGKLPDQAWSEDERRDFTAAYYCFHQAYDAQGGGRLTSTVGDALLAFLKIYDYDALRGKTAQDIQSAVAKVWEDITLQQEEEPIDVKLSPQEAEKKSSSLLSWFLPKGEQKILRIAFVHDKDPEHSNWTYGHELGRRHLEKVFGGGLETSAQYNAMETDPLQILQKVIDEGSGVIFTTSPLLLPASLRAAVDHPEVIILNCSLNTSHRYIRTYYARMYEVKFIAGAIAGALAGNDPVGYICDYPIYGQVAGINAFALGVQLTNPLARVHLEWSSVDDDKTAVQRLTDKGIRLISAQDPARRSASSHSFGLSLIESDHQVNLAMPVWNWGVYYEAILRRIQDRSFQIEYQESHKALNYYWGLSAGVVDLNCSFRLPDSTRKLADLLRDGIRSGSCHPFRGPIYDQEGRQQVPEGDVLDVEGIITMDWLVENVVGALPAYEELSDTGKATVGIVGVDATKEKRS</sequence>
<feature type="domain" description="ABC transporter substrate-binding protein PnrA-like" evidence="2">
    <location>
        <begin position="295"/>
        <end position="466"/>
    </location>
</feature>
<evidence type="ECO:0000259" key="2">
    <source>
        <dbReference type="Pfam" id="PF02608"/>
    </source>
</evidence>
<protein>
    <submittedName>
        <fullName evidence="3">BMP family ABC transporter substrate-binding protein</fullName>
    </submittedName>
</protein>
<evidence type="ECO:0000313" key="4">
    <source>
        <dbReference type="Proteomes" id="UP000886824"/>
    </source>
</evidence>
<reference evidence="3" key="1">
    <citation type="journal article" date="2021" name="PeerJ">
        <title>Extensive microbial diversity within the chicken gut microbiome revealed by metagenomics and culture.</title>
        <authorList>
            <person name="Gilroy R."/>
            <person name="Ravi A."/>
            <person name="Getino M."/>
            <person name="Pursley I."/>
            <person name="Horton D.L."/>
            <person name="Alikhan N.F."/>
            <person name="Baker D."/>
            <person name="Gharbi K."/>
            <person name="Hall N."/>
            <person name="Watson M."/>
            <person name="Adriaenssens E.M."/>
            <person name="Foster-Nyarko E."/>
            <person name="Jarju S."/>
            <person name="Secka A."/>
            <person name="Antonio M."/>
            <person name="Oren A."/>
            <person name="Chaudhuri R.R."/>
            <person name="La Ragione R."/>
            <person name="Hildebrand F."/>
            <person name="Pallen M.J."/>
        </authorList>
    </citation>
    <scope>NUCLEOTIDE SEQUENCE</scope>
    <source>
        <strain evidence="3">CHK33-7979</strain>
    </source>
</reference>
<dbReference type="InterPro" id="IPR003760">
    <property type="entry name" value="PnrA-like"/>
</dbReference>
<dbReference type="InterPro" id="IPR052910">
    <property type="entry name" value="ABC-Purine-Binding"/>
</dbReference>
<dbReference type="PANTHER" id="PTHR43208">
    <property type="entry name" value="ABC TRANSPORTER SUBSTRATE-BINDING PROTEIN"/>
    <property type="match status" value="1"/>
</dbReference>
<gene>
    <name evidence="3" type="ORF">H9826_03180</name>
</gene>
<dbReference type="InterPro" id="IPR036086">
    <property type="entry name" value="ParB/Sulfiredoxin_sf"/>
</dbReference>
<evidence type="ECO:0000313" key="3">
    <source>
        <dbReference type="EMBL" id="HIY72969.1"/>
    </source>
</evidence>
<dbReference type="AlphaFoldDB" id="A0A9D1Z2U5"/>
<dbReference type="SUPFAM" id="SSF110849">
    <property type="entry name" value="ParB/Sulfiredoxin"/>
    <property type="match status" value="1"/>
</dbReference>
<keyword evidence="1" id="KW-0732">Signal</keyword>